<dbReference type="InterPro" id="IPR024661">
    <property type="entry name" value="RNA_pol_III_Rpc31"/>
</dbReference>
<dbReference type="GO" id="GO:0006383">
    <property type="term" value="P:transcription by RNA polymerase III"/>
    <property type="evidence" value="ECO:0007669"/>
    <property type="project" value="InterPro"/>
</dbReference>
<evidence type="ECO:0000256" key="3">
    <source>
        <dbReference type="ARBA" id="ARBA00023242"/>
    </source>
</evidence>
<sequence>MSRGRGRGRGRGKPFAGLESLLPGEPPPPPILTPPPLFPPMEKRPLELRKLPTDTELLALKENLRLYMQQSPFALKAGPEKQGIRRYSDKYIQLLESESNEFVSWRPDWRFFPGELRPGSSKRRRVSSGPKPVVPSSRKRARSSEGGRGGGGGAGKDSAPPGRKKVTFADGGERVDPLSDVDESVTKEKGEEEGEGEEGEGEVEEEVYDEEVEEEDTDYNMSYFDNGEDYGGNESDALEEGPFESGSMEVGEDGDMMVEDIMCEGAEAVAVGGGRDGLDISSCDEEVPVYYSPHQHQVSVGVAGMMVKLVRIVRSVEVTP</sequence>
<dbReference type="AlphaFoldDB" id="A0AA35VWA0"/>
<accession>A0AA35VWA0</accession>
<evidence type="ECO:0000256" key="1">
    <source>
        <dbReference type="ARBA" id="ARBA00004123"/>
    </source>
</evidence>
<keyword evidence="5" id="KW-0240">DNA-directed RNA polymerase</keyword>
<dbReference type="Pfam" id="PF11705">
    <property type="entry name" value="RNA_pol_3_Rpc31"/>
    <property type="match status" value="1"/>
</dbReference>
<dbReference type="PANTHER" id="PTHR15367:SF2">
    <property type="entry name" value="DNA-DIRECTED RNA POLYMERASE III SUBUNIT"/>
    <property type="match status" value="1"/>
</dbReference>
<keyword evidence="6" id="KW-1185">Reference proteome</keyword>
<feature type="compositionally biased region" description="Pro residues" evidence="4">
    <location>
        <begin position="24"/>
        <end position="39"/>
    </location>
</feature>
<evidence type="ECO:0000313" key="6">
    <source>
        <dbReference type="Proteomes" id="UP001174909"/>
    </source>
</evidence>
<keyword evidence="5" id="KW-0804">Transcription</keyword>
<dbReference type="PANTHER" id="PTHR15367">
    <property type="entry name" value="DNA-DIRECTED RNA POLYMERASE III"/>
    <property type="match status" value="1"/>
</dbReference>
<dbReference type="EMBL" id="CASHTH010000244">
    <property type="protein sequence ID" value="CAI7995341.1"/>
    <property type="molecule type" value="Genomic_DNA"/>
</dbReference>
<comment type="subcellular location">
    <subcellularLocation>
        <location evidence="1">Nucleus</location>
    </subcellularLocation>
</comment>
<evidence type="ECO:0000256" key="4">
    <source>
        <dbReference type="SAM" id="MobiDB-lite"/>
    </source>
</evidence>
<feature type="compositionally biased region" description="Acidic residues" evidence="4">
    <location>
        <begin position="191"/>
        <end position="216"/>
    </location>
</feature>
<evidence type="ECO:0000313" key="5">
    <source>
        <dbReference type="EMBL" id="CAI7995341.1"/>
    </source>
</evidence>
<proteinExistence type="inferred from homology"/>
<name>A0AA35VWA0_GEOBA</name>
<feature type="compositionally biased region" description="Basic residues" evidence="4">
    <location>
        <begin position="1"/>
        <end position="12"/>
    </location>
</feature>
<dbReference type="GO" id="GO:0005666">
    <property type="term" value="C:RNA polymerase III complex"/>
    <property type="evidence" value="ECO:0007669"/>
    <property type="project" value="TreeGrafter"/>
</dbReference>
<gene>
    <name evidence="5" type="ORF">GBAR_LOCUS1677</name>
</gene>
<feature type="region of interest" description="Disordered" evidence="4">
    <location>
        <begin position="110"/>
        <end position="216"/>
    </location>
</feature>
<comment type="caution">
    <text evidence="5">The sequence shown here is derived from an EMBL/GenBank/DDBJ whole genome shotgun (WGS) entry which is preliminary data.</text>
</comment>
<protein>
    <submittedName>
        <fullName evidence="5">DNA-directed RNA polymerase III subunit RPC7</fullName>
    </submittedName>
</protein>
<feature type="compositionally biased region" description="Low complexity" evidence="4">
    <location>
        <begin position="127"/>
        <end position="136"/>
    </location>
</feature>
<feature type="compositionally biased region" description="Gly residues" evidence="4">
    <location>
        <begin position="146"/>
        <end position="155"/>
    </location>
</feature>
<reference evidence="5" key="1">
    <citation type="submission" date="2023-03" db="EMBL/GenBank/DDBJ databases">
        <authorList>
            <person name="Steffen K."/>
            <person name="Cardenas P."/>
        </authorList>
    </citation>
    <scope>NUCLEOTIDE SEQUENCE</scope>
</reference>
<dbReference type="Proteomes" id="UP001174909">
    <property type="component" value="Unassembled WGS sequence"/>
</dbReference>
<comment type="similarity">
    <text evidence="2">Belongs to the eukaryotic RPC7 RNA polymerase subunit family.</text>
</comment>
<keyword evidence="3" id="KW-0539">Nucleus</keyword>
<feature type="region of interest" description="Disordered" evidence="4">
    <location>
        <begin position="1"/>
        <end position="43"/>
    </location>
</feature>
<organism evidence="5 6">
    <name type="scientific">Geodia barretti</name>
    <name type="common">Barrett's horny sponge</name>
    <dbReference type="NCBI Taxonomy" id="519541"/>
    <lineage>
        <taxon>Eukaryota</taxon>
        <taxon>Metazoa</taxon>
        <taxon>Porifera</taxon>
        <taxon>Demospongiae</taxon>
        <taxon>Heteroscleromorpha</taxon>
        <taxon>Tetractinellida</taxon>
        <taxon>Astrophorina</taxon>
        <taxon>Geodiidae</taxon>
        <taxon>Geodia</taxon>
    </lineage>
</organism>
<evidence type="ECO:0000256" key="2">
    <source>
        <dbReference type="ARBA" id="ARBA00008352"/>
    </source>
</evidence>